<sequence length="114" mass="13278">MNDDEVENLEVEGLNSKLESESKSNDEDEDEDEDEQEVDVNDDLAWELAFYTQALEGTGQAFVKFESMRLPFLSPSDYYAQMVKTDTHMERVKCRLLVKRKIEEAEEMRKACEV</sequence>
<dbReference type="Proteomes" id="UP001060215">
    <property type="component" value="Chromosome 1"/>
</dbReference>
<dbReference type="EMBL" id="CM045758">
    <property type="protein sequence ID" value="KAI8030109.1"/>
    <property type="molecule type" value="Genomic_DNA"/>
</dbReference>
<accession>A0ACC0IXS7</accession>
<evidence type="ECO:0000313" key="2">
    <source>
        <dbReference type="Proteomes" id="UP001060215"/>
    </source>
</evidence>
<reference evidence="1 2" key="1">
    <citation type="journal article" date="2022" name="Plant J.">
        <title>Chromosome-level genome of Camellia lanceoleosa provides a valuable resource for understanding genome evolution and self-incompatibility.</title>
        <authorList>
            <person name="Gong W."/>
            <person name="Xiao S."/>
            <person name="Wang L."/>
            <person name="Liao Z."/>
            <person name="Chang Y."/>
            <person name="Mo W."/>
            <person name="Hu G."/>
            <person name="Li W."/>
            <person name="Zhao G."/>
            <person name="Zhu H."/>
            <person name="Hu X."/>
            <person name="Ji K."/>
            <person name="Xiang X."/>
            <person name="Song Q."/>
            <person name="Yuan D."/>
            <person name="Jin S."/>
            <person name="Zhang L."/>
        </authorList>
    </citation>
    <scope>NUCLEOTIDE SEQUENCE [LARGE SCALE GENOMIC DNA]</scope>
    <source>
        <strain evidence="1">SQ_2022a</strain>
    </source>
</reference>
<organism evidence="1 2">
    <name type="scientific">Camellia lanceoleosa</name>
    <dbReference type="NCBI Taxonomy" id="1840588"/>
    <lineage>
        <taxon>Eukaryota</taxon>
        <taxon>Viridiplantae</taxon>
        <taxon>Streptophyta</taxon>
        <taxon>Embryophyta</taxon>
        <taxon>Tracheophyta</taxon>
        <taxon>Spermatophyta</taxon>
        <taxon>Magnoliopsida</taxon>
        <taxon>eudicotyledons</taxon>
        <taxon>Gunneridae</taxon>
        <taxon>Pentapetalae</taxon>
        <taxon>asterids</taxon>
        <taxon>Ericales</taxon>
        <taxon>Theaceae</taxon>
        <taxon>Camellia</taxon>
    </lineage>
</organism>
<proteinExistence type="predicted"/>
<protein>
    <submittedName>
        <fullName evidence="1">Uncharacterized protein</fullName>
    </submittedName>
</protein>
<keyword evidence="2" id="KW-1185">Reference proteome</keyword>
<name>A0ACC0IXS7_9ERIC</name>
<evidence type="ECO:0000313" key="1">
    <source>
        <dbReference type="EMBL" id="KAI8030109.1"/>
    </source>
</evidence>
<gene>
    <name evidence="1" type="ORF">LOK49_LG01G01357</name>
</gene>
<comment type="caution">
    <text evidence="1">The sequence shown here is derived from an EMBL/GenBank/DDBJ whole genome shotgun (WGS) entry which is preliminary data.</text>
</comment>